<organism evidence="3 4">
    <name type="scientific">Ficus carica</name>
    <name type="common">Common fig</name>
    <dbReference type="NCBI Taxonomy" id="3494"/>
    <lineage>
        <taxon>Eukaryota</taxon>
        <taxon>Viridiplantae</taxon>
        <taxon>Streptophyta</taxon>
        <taxon>Embryophyta</taxon>
        <taxon>Tracheophyta</taxon>
        <taxon>Spermatophyta</taxon>
        <taxon>Magnoliopsida</taxon>
        <taxon>eudicotyledons</taxon>
        <taxon>Gunneridae</taxon>
        <taxon>Pentapetalae</taxon>
        <taxon>rosids</taxon>
        <taxon>fabids</taxon>
        <taxon>Rosales</taxon>
        <taxon>Moraceae</taxon>
        <taxon>Ficeae</taxon>
        <taxon>Ficus</taxon>
    </lineage>
</organism>
<evidence type="ECO:0000313" key="3">
    <source>
        <dbReference type="EMBL" id="GMN47642.1"/>
    </source>
</evidence>
<evidence type="ECO:0000256" key="1">
    <source>
        <dbReference type="SAM" id="Coils"/>
    </source>
</evidence>
<dbReference type="EMBL" id="BTGU01000026">
    <property type="protein sequence ID" value="GMN47642.1"/>
    <property type="molecule type" value="Genomic_DNA"/>
</dbReference>
<dbReference type="AlphaFoldDB" id="A0AA88A6Z4"/>
<reference evidence="3" key="1">
    <citation type="submission" date="2023-07" db="EMBL/GenBank/DDBJ databases">
        <title>draft genome sequence of fig (Ficus carica).</title>
        <authorList>
            <person name="Takahashi T."/>
            <person name="Nishimura K."/>
        </authorList>
    </citation>
    <scope>NUCLEOTIDE SEQUENCE</scope>
</reference>
<protein>
    <submittedName>
        <fullName evidence="3">Uncharacterized protein</fullName>
    </submittedName>
</protein>
<keyword evidence="2" id="KW-0472">Membrane</keyword>
<feature type="transmembrane region" description="Helical" evidence="2">
    <location>
        <begin position="195"/>
        <end position="214"/>
    </location>
</feature>
<feature type="transmembrane region" description="Helical" evidence="2">
    <location>
        <begin position="220"/>
        <end position="242"/>
    </location>
</feature>
<keyword evidence="2" id="KW-1133">Transmembrane helix</keyword>
<keyword evidence="2" id="KW-0812">Transmembrane</keyword>
<feature type="transmembrane region" description="Helical" evidence="2">
    <location>
        <begin position="48"/>
        <end position="68"/>
    </location>
</feature>
<dbReference type="PANTHER" id="PTHR36073">
    <property type="match status" value="1"/>
</dbReference>
<feature type="transmembrane region" description="Helical" evidence="2">
    <location>
        <begin position="16"/>
        <end position="36"/>
    </location>
</feature>
<accession>A0AA88A6Z4</accession>
<keyword evidence="1" id="KW-0175">Coiled coil</keyword>
<gene>
    <name evidence="3" type="ORF">TIFTF001_016818</name>
</gene>
<feature type="transmembrane region" description="Helical" evidence="2">
    <location>
        <begin position="254"/>
        <end position="273"/>
    </location>
</feature>
<dbReference type="Proteomes" id="UP001187192">
    <property type="component" value="Unassembled WGS sequence"/>
</dbReference>
<proteinExistence type="predicted"/>
<evidence type="ECO:0000256" key="2">
    <source>
        <dbReference type="SAM" id="Phobius"/>
    </source>
</evidence>
<name>A0AA88A6Z4_FICCA</name>
<keyword evidence="4" id="KW-1185">Reference proteome</keyword>
<evidence type="ECO:0000313" key="4">
    <source>
        <dbReference type="Proteomes" id="UP001187192"/>
    </source>
</evidence>
<sequence>MAGSIIVGIVTKPLRVLKWACLFGLRTAFILCITWTELVKANISFHFTLIWKMIVWTLALLSLPFRLLTAISRESQVPLASLFSSASYYVSSLAPFHLEMQLHYARSELENVGWERMKLQKHLQTAMKEHRMMELILAHLEDELDNAISKIHLLQDELKEVKNENLRLKLLKPESGALGRNLETNEALDQRRKMAIIKSLFSAVLSLFVGMIIWEAEDPCMPLVVALFTVVGMSLMSVVQFFSTIKNKPASDAVTLLSLNWFILGMLACPILPRLERIGAPLALRIAERALRLVGVCFS</sequence>
<comment type="caution">
    <text evidence="3">The sequence shown here is derived from an EMBL/GenBank/DDBJ whole genome shotgun (WGS) entry which is preliminary data.</text>
</comment>
<feature type="coiled-coil region" evidence="1">
    <location>
        <begin position="123"/>
        <end position="171"/>
    </location>
</feature>
<dbReference type="PANTHER" id="PTHR36073:SF1">
    <property type="entry name" value="OS01G0962100 PROTEIN"/>
    <property type="match status" value="1"/>
</dbReference>